<keyword evidence="7" id="KW-0732">Signal</keyword>
<feature type="domain" description="Peptidase S8/S53" evidence="8">
    <location>
        <begin position="262"/>
        <end position="498"/>
    </location>
</feature>
<name>A0ABS9Z2G5_9HYPH</name>
<dbReference type="InterPro" id="IPR050131">
    <property type="entry name" value="Peptidase_S8_subtilisin-like"/>
</dbReference>
<feature type="active site" description="Charge relay system" evidence="5">
    <location>
        <position position="461"/>
    </location>
</feature>
<evidence type="ECO:0000256" key="7">
    <source>
        <dbReference type="SAM" id="SignalP"/>
    </source>
</evidence>
<comment type="caution">
    <text evidence="9">The sequence shown here is derived from an EMBL/GenBank/DDBJ whole genome shotgun (WGS) entry which is preliminary data.</text>
</comment>
<evidence type="ECO:0000256" key="4">
    <source>
        <dbReference type="ARBA" id="ARBA00022825"/>
    </source>
</evidence>
<dbReference type="PANTHER" id="PTHR43806:SF11">
    <property type="entry name" value="CEREVISIN-RELATED"/>
    <property type="match status" value="1"/>
</dbReference>
<dbReference type="Proteomes" id="UP001139104">
    <property type="component" value="Unassembled WGS sequence"/>
</dbReference>
<dbReference type="PANTHER" id="PTHR43806">
    <property type="entry name" value="PEPTIDASE S8"/>
    <property type="match status" value="1"/>
</dbReference>
<keyword evidence="3 5" id="KW-0378">Hydrolase</keyword>
<organism evidence="9 10">
    <name type="scientific">Candidatus Rhodoblastus alkanivorans</name>
    <dbReference type="NCBI Taxonomy" id="2954117"/>
    <lineage>
        <taxon>Bacteria</taxon>
        <taxon>Pseudomonadati</taxon>
        <taxon>Pseudomonadota</taxon>
        <taxon>Alphaproteobacteria</taxon>
        <taxon>Hyphomicrobiales</taxon>
        <taxon>Rhodoblastaceae</taxon>
        <taxon>Rhodoblastus</taxon>
    </lineage>
</organism>
<keyword evidence="4 5" id="KW-0720">Serine protease</keyword>
<evidence type="ECO:0000313" key="9">
    <source>
        <dbReference type="EMBL" id="MCI4681864.1"/>
    </source>
</evidence>
<dbReference type="PROSITE" id="PS51892">
    <property type="entry name" value="SUBTILASE"/>
    <property type="match status" value="1"/>
</dbReference>
<evidence type="ECO:0000256" key="1">
    <source>
        <dbReference type="ARBA" id="ARBA00011073"/>
    </source>
</evidence>
<dbReference type="EMBL" id="JAIVFP010000001">
    <property type="protein sequence ID" value="MCI4681864.1"/>
    <property type="molecule type" value="Genomic_DNA"/>
</dbReference>
<protein>
    <submittedName>
        <fullName evidence="9">S8 family serine peptidase</fullName>
    </submittedName>
</protein>
<feature type="chain" id="PRO_5046230881" evidence="7">
    <location>
        <begin position="31"/>
        <end position="518"/>
    </location>
</feature>
<dbReference type="CDD" id="cd05561">
    <property type="entry name" value="Peptidases_S8_4"/>
    <property type="match status" value="1"/>
</dbReference>
<feature type="signal peptide" evidence="7">
    <location>
        <begin position="1"/>
        <end position="30"/>
    </location>
</feature>
<sequence length="518" mass="53321">MKLLQLKLLGKILAALVLVLPALVCAPASAQTYGDSPARGNYGGSGYGAPSRGGSYRGGPFRRGFQIGPGILLPALGAAAAAAAAADEENTPPPRRHRRPPRHTVAQPHPIVQEAPPPKHFAKKYTRRAPARKNLEKKPVASALLNLPARGETRLVAKEVLVAFKPGVSDKRIAALARRRRLQIAQFRDLALLNQRVYRFRYADDRPLDGVLWSLARETSVASVQPDYVYALAGDDTPASPAPAAYAPAMLRLPEAHHIATGKDVRVALIDGAIDASNPEIAGAVAATFDASGAAAAPSLHGVGMASAIAGRRQIDGAAPAALLLAAQAFDDSPGAQGKEQAKEQATGFNLLAALDWAVAQKARVVNMSFAGPADPLFAKMLAAAAGRGIVLVAAAGNDGPGAAPAFPGADAHVIAVSAVDDQSRLYARANRGSYVDLAAPGVDVLVAAPGGAYDLSSGTSVACAEVSGIAALLLQEHPGLDGPALRRLLRASARKLENAPEAGAGLADAQAALRRGL</sequence>
<reference evidence="9" key="1">
    <citation type="journal article" date="2022" name="ISME J.">
        <title>Identification of active gaseous-alkane degraders at natural gas seeps.</title>
        <authorList>
            <person name="Farhan Ul Haque M."/>
            <person name="Hernandez M."/>
            <person name="Crombie A.T."/>
            <person name="Murrell J.C."/>
        </authorList>
    </citation>
    <scope>NUCLEOTIDE SEQUENCE</scope>
    <source>
        <strain evidence="9">PC2</strain>
    </source>
</reference>
<dbReference type="PRINTS" id="PR00723">
    <property type="entry name" value="SUBTILISIN"/>
</dbReference>
<evidence type="ECO:0000313" key="10">
    <source>
        <dbReference type="Proteomes" id="UP001139104"/>
    </source>
</evidence>
<accession>A0ABS9Z2G5</accession>
<proteinExistence type="inferred from homology"/>
<evidence type="ECO:0000256" key="5">
    <source>
        <dbReference type="PROSITE-ProRule" id="PRU01240"/>
    </source>
</evidence>
<evidence type="ECO:0000259" key="8">
    <source>
        <dbReference type="Pfam" id="PF00082"/>
    </source>
</evidence>
<evidence type="ECO:0000256" key="3">
    <source>
        <dbReference type="ARBA" id="ARBA00022801"/>
    </source>
</evidence>
<comment type="similarity">
    <text evidence="1 5">Belongs to the peptidase S8 family.</text>
</comment>
<dbReference type="InterPro" id="IPR015500">
    <property type="entry name" value="Peptidase_S8_subtilisin-rel"/>
</dbReference>
<keyword evidence="10" id="KW-1185">Reference proteome</keyword>
<dbReference type="Gene3D" id="3.40.50.200">
    <property type="entry name" value="Peptidase S8/S53 domain"/>
    <property type="match status" value="1"/>
</dbReference>
<feature type="region of interest" description="Disordered" evidence="6">
    <location>
        <begin position="83"/>
        <end position="117"/>
    </location>
</feature>
<keyword evidence="2 5" id="KW-0645">Protease</keyword>
<feature type="active site" description="Charge relay system" evidence="5">
    <location>
        <position position="271"/>
    </location>
</feature>
<dbReference type="Pfam" id="PF00082">
    <property type="entry name" value="Peptidase_S8"/>
    <property type="match status" value="1"/>
</dbReference>
<dbReference type="InterPro" id="IPR036852">
    <property type="entry name" value="Peptidase_S8/S53_dom_sf"/>
</dbReference>
<dbReference type="RefSeq" id="WP_243065905.1">
    <property type="nucleotide sequence ID" value="NZ_JAIVFK010000003.1"/>
</dbReference>
<dbReference type="SUPFAM" id="SSF52743">
    <property type="entry name" value="Subtilisin-like"/>
    <property type="match status" value="1"/>
</dbReference>
<dbReference type="InterPro" id="IPR000209">
    <property type="entry name" value="Peptidase_S8/S53_dom"/>
</dbReference>
<gene>
    <name evidence="9" type="ORF">K2U94_03645</name>
</gene>
<feature type="active site" description="Charge relay system" evidence="5">
    <location>
        <position position="301"/>
    </location>
</feature>
<evidence type="ECO:0000256" key="6">
    <source>
        <dbReference type="SAM" id="MobiDB-lite"/>
    </source>
</evidence>
<evidence type="ECO:0000256" key="2">
    <source>
        <dbReference type="ARBA" id="ARBA00022670"/>
    </source>
</evidence>